<protein>
    <recommendedName>
        <fullName evidence="4">Lipoprotein</fullName>
    </recommendedName>
</protein>
<accession>A0A8J8FA15</accession>
<evidence type="ECO:0000313" key="2">
    <source>
        <dbReference type="EMBL" id="NNV54255.1"/>
    </source>
</evidence>
<organism evidence="2 3">
    <name type="scientific">Limnovirga soli</name>
    <dbReference type="NCBI Taxonomy" id="2656915"/>
    <lineage>
        <taxon>Bacteria</taxon>
        <taxon>Pseudomonadati</taxon>
        <taxon>Bacteroidota</taxon>
        <taxon>Chitinophagia</taxon>
        <taxon>Chitinophagales</taxon>
        <taxon>Chitinophagaceae</taxon>
        <taxon>Limnovirga</taxon>
    </lineage>
</organism>
<evidence type="ECO:0000256" key="1">
    <source>
        <dbReference type="SAM" id="SignalP"/>
    </source>
</evidence>
<sequence length="183" mass="20599">MRLFVLFATLIFLVCSCNDAGQGKTLSVDTSKAEISRTIYLDTKRKTDTAKINKTKFALDTLPNISLGKMTLVSSGQMSPYTTIKINDCKFDLVTSGNDTIYLATNDKAFQTSEGYKVGTKFSELPKNIQEDLTKEPGWGYYYKLPSGWTLGFCEGNFCTDHLPNNSSRVKWIFKRHLEKNDS</sequence>
<dbReference type="Proteomes" id="UP000598971">
    <property type="component" value="Unassembled WGS sequence"/>
</dbReference>
<proteinExistence type="predicted"/>
<feature type="chain" id="PRO_5035326804" description="Lipoprotein" evidence="1">
    <location>
        <begin position="21"/>
        <end position="183"/>
    </location>
</feature>
<dbReference type="EMBL" id="WHPF01000002">
    <property type="protein sequence ID" value="NNV54255.1"/>
    <property type="molecule type" value="Genomic_DNA"/>
</dbReference>
<evidence type="ECO:0008006" key="4">
    <source>
        <dbReference type="Google" id="ProtNLM"/>
    </source>
</evidence>
<keyword evidence="1" id="KW-0732">Signal</keyword>
<evidence type="ECO:0000313" key="3">
    <source>
        <dbReference type="Proteomes" id="UP000598971"/>
    </source>
</evidence>
<keyword evidence="3" id="KW-1185">Reference proteome</keyword>
<dbReference type="PROSITE" id="PS51257">
    <property type="entry name" value="PROKAR_LIPOPROTEIN"/>
    <property type="match status" value="1"/>
</dbReference>
<name>A0A8J8FA15_9BACT</name>
<comment type="caution">
    <text evidence="2">The sequence shown here is derived from an EMBL/GenBank/DDBJ whole genome shotgun (WGS) entry which is preliminary data.</text>
</comment>
<gene>
    <name evidence="2" type="ORF">GD597_02205</name>
</gene>
<reference evidence="2" key="1">
    <citation type="submission" date="2019-10" db="EMBL/GenBank/DDBJ databases">
        <title>Draft genome sequence of Panacibacter sp. KCS-6.</title>
        <authorList>
            <person name="Yim K.J."/>
        </authorList>
    </citation>
    <scope>NUCLEOTIDE SEQUENCE</scope>
    <source>
        <strain evidence="2">KCS-6</strain>
    </source>
</reference>
<feature type="signal peptide" evidence="1">
    <location>
        <begin position="1"/>
        <end position="20"/>
    </location>
</feature>
<dbReference type="RefSeq" id="WP_171606184.1">
    <property type="nucleotide sequence ID" value="NZ_WHPF01000002.1"/>
</dbReference>
<dbReference type="AlphaFoldDB" id="A0A8J8FA15"/>